<evidence type="ECO:0000256" key="3">
    <source>
        <dbReference type="ARBA" id="ARBA00022448"/>
    </source>
</evidence>
<dbReference type="SFLD" id="SFLDG00002">
    <property type="entry name" value="C1.7:_P-type_atpase_like"/>
    <property type="match status" value="1"/>
</dbReference>
<evidence type="ECO:0000256" key="13">
    <source>
        <dbReference type="ARBA" id="ARBA00023008"/>
    </source>
</evidence>
<evidence type="ECO:0000256" key="9">
    <source>
        <dbReference type="ARBA" id="ARBA00022840"/>
    </source>
</evidence>
<feature type="domain" description="HMA" evidence="17">
    <location>
        <begin position="77"/>
        <end position="140"/>
    </location>
</feature>
<comment type="subcellular location">
    <subcellularLocation>
        <location evidence="16">Cell membrane</location>
    </subcellularLocation>
    <subcellularLocation>
        <location evidence="1">Endomembrane system</location>
        <topology evidence="1">Multi-pass membrane protein</topology>
    </subcellularLocation>
</comment>
<dbReference type="Gene3D" id="3.30.70.100">
    <property type="match status" value="2"/>
</dbReference>
<evidence type="ECO:0000256" key="12">
    <source>
        <dbReference type="ARBA" id="ARBA00022989"/>
    </source>
</evidence>
<dbReference type="InterPro" id="IPR023299">
    <property type="entry name" value="ATPase_P-typ_cyto_dom_N"/>
</dbReference>
<evidence type="ECO:0000313" key="19">
    <source>
        <dbReference type="Proteomes" id="UP001234343"/>
    </source>
</evidence>
<dbReference type="InterPro" id="IPR027256">
    <property type="entry name" value="P-typ_ATPase_IB"/>
</dbReference>
<dbReference type="InterPro" id="IPR023214">
    <property type="entry name" value="HAD_sf"/>
</dbReference>
<evidence type="ECO:0000259" key="17">
    <source>
        <dbReference type="PROSITE" id="PS50846"/>
    </source>
</evidence>
<keyword evidence="14" id="KW-0406">Ion transport</keyword>
<keyword evidence="16" id="KW-1003">Cell membrane</keyword>
<dbReference type="Pfam" id="PF00702">
    <property type="entry name" value="Hydrolase"/>
    <property type="match status" value="1"/>
</dbReference>
<evidence type="ECO:0000256" key="6">
    <source>
        <dbReference type="ARBA" id="ARBA00022737"/>
    </source>
</evidence>
<dbReference type="InterPro" id="IPR006121">
    <property type="entry name" value="HMA_dom"/>
</dbReference>
<dbReference type="Gene3D" id="2.70.150.10">
    <property type="entry name" value="Calcium-transporting ATPase, cytoplasmic transduction domain A"/>
    <property type="match status" value="1"/>
</dbReference>
<reference evidence="18 19" key="1">
    <citation type="submission" date="2023-06" db="EMBL/GenBank/DDBJ databases">
        <title>Alteromonas sp. ASW11-36 isolated from intertidal sand.</title>
        <authorList>
            <person name="Li Y."/>
        </authorList>
    </citation>
    <scope>NUCLEOTIDE SEQUENCE [LARGE SCALE GENOMIC DNA]</scope>
    <source>
        <strain evidence="18 19">ASW11-36</strain>
    </source>
</reference>
<dbReference type="SFLD" id="SFLDF00027">
    <property type="entry name" value="p-type_atpase"/>
    <property type="match status" value="1"/>
</dbReference>
<dbReference type="EMBL" id="JAUCBP010000007">
    <property type="protein sequence ID" value="MDM7860370.1"/>
    <property type="molecule type" value="Genomic_DNA"/>
</dbReference>
<evidence type="ECO:0000256" key="5">
    <source>
        <dbReference type="ARBA" id="ARBA00022723"/>
    </source>
</evidence>
<keyword evidence="7 16" id="KW-0547">Nucleotide-binding</keyword>
<comment type="similarity">
    <text evidence="2 16">Belongs to the cation transport ATPase (P-type) (TC 3.A.3) family. Type IB subfamily.</text>
</comment>
<gene>
    <name evidence="18" type="ORF">QTP81_07160</name>
</gene>
<keyword evidence="6" id="KW-0677">Repeat</keyword>
<keyword evidence="8" id="KW-0187">Copper transport</keyword>
<keyword evidence="19" id="KW-1185">Reference proteome</keyword>
<keyword evidence="10" id="KW-0460">Magnesium</keyword>
<dbReference type="Proteomes" id="UP001234343">
    <property type="component" value="Unassembled WGS sequence"/>
</dbReference>
<evidence type="ECO:0000256" key="11">
    <source>
        <dbReference type="ARBA" id="ARBA00022967"/>
    </source>
</evidence>
<dbReference type="PROSITE" id="PS00154">
    <property type="entry name" value="ATPASE_E1_E2"/>
    <property type="match status" value="1"/>
</dbReference>
<dbReference type="Pfam" id="PF00403">
    <property type="entry name" value="HMA"/>
    <property type="match status" value="2"/>
</dbReference>
<feature type="transmembrane region" description="Helical" evidence="16">
    <location>
        <begin position="790"/>
        <end position="812"/>
    </location>
</feature>
<dbReference type="PRINTS" id="PR00943">
    <property type="entry name" value="CUATPASE"/>
</dbReference>
<evidence type="ECO:0000256" key="7">
    <source>
        <dbReference type="ARBA" id="ARBA00022741"/>
    </source>
</evidence>
<evidence type="ECO:0000256" key="1">
    <source>
        <dbReference type="ARBA" id="ARBA00004127"/>
    </source>
</evidence>
<dbReference type="InterPro" id="IPR059000">
    <property type="entry name" value="ATPase_P-type_domA"/>
</dbReference>
<dbReference type="InterPro" id="IPR036163">
    <property type="entry name" value="HMA_dom_sf"/>
</dbReference>
<evidence type="ECO:0000256" key="15">
    <source>
        <dbReference type="ARBA" id="ARBA00023136"/>
    </source>
</evidence>
<feature type="transmembrane region" description="Helical" evidence="16">
    <location>
        <begin position="449"/>
        <end position="472"/>
    </location>
</feature>
<dbReference type="InterPro" id="IPR008250">
    <property type="entry name" value="ATPase_P-typ_transduc_dom_A_sf"/>
</dbReference>
<evidence type="ECO:0000256" key="10">
    <source>
        <dbReference type="ARBA" id="ARBA00022842"/>
    </source>
</evidence>
<dbReference type="SUPFAM" id="SSF56784">
    <property type="entry name" value="HAD-like"/>
    <property type="match status" value="1"/>
</dbReference>
<keyword evidence="11" id="KW-1278">Translocase</keyword>
<dbReference type="InterPro" id="IPR006122">
    <property type="entry name" value="HMA_Cu_ion-bd"/>
</dbReference>
<dbReference type="Gene3D" id="3.40.1110.10">
    <property type="entry name" value="Calcium-transporting ATPase, cytoplasmic domain N"/>
    <property type="match status" value="1"/>
</dbReference>
<dbReference type="PRINTS" id="PR00119">
    <property type="entry name" value="CATATPASE"/>
</dbReference>
<dbReference type="CDD" id="cd00371">
    <property type="entry name" value="HMA"/>
    <property type="match status" value="2"/>
</dbReference>
<keyword evidence="4 16" id="KW-0812">Transmembrane</keyword>
<dbReference type="Gene3D" id="3.40.50.1000">
    <property type="entry name" value="HAD superfamily/HAD-like"/>
    <property type="match status" value="1"/>
</dbReference>
<feature type="transmembrane region" description="Helical" evidence="16">
    <location>
        <begin position="765"/>
        <end position="784"/>
    </location>
</feature>
<dbReference type="InterPro" id="IPR044492">
    <property type="entry name" value="P_typ_ATPase_HD_dom"/>
</dbReference>
<accession>A0ABT7SW38</accession>
<dbReference type="InterPro" id="IPR036412">
    <property type="entry name" value="HAD-like_sf"/>
</dbReference>
<dbReference type="PROSITE" id="PS01047">
    <property type="entry name" value="HMA_1"/>
    <property type="match status" value="2"/>
</dbReference>
<dbReference type="PANTHER" id="PTHR43520:SF8">
    <property type="entry name" value="P-TYPE CU(+) TRANSPORTER"/>
    <property type="match status" value="1"/>
</dbReference>
<feature type="transmembrane region" description="Helical" evidence="16">
    <location>
        <begin position="268"/>
        <end position="287"/>
    </location>
</feature>
<feature type="transmembrane region" description="Helical" evidence="16">
    <location>
        <begin position="240"/>
        <end position="262"/>
    </location>
</feature>
<evidence type="ECO:0000256" key="4">
    <source>
        <dbReference type="ARBA" id="ARBA00022692"/>
    </source>
</evidence>
<name>A0ABT7SW38_9ALTE</name>
<dbReference type="InterPro" id="IPR018303">
    <property type="entry name" value="ATPase_P-typ_P_site"/>
</dbReference>
<dbReference type="InterPro" id="IPR001757">
    <property type="entry name" value="P_typ_ATPase"/>
</dbReference>
<keyword evidence="15 16" id="KW-0472">Membrane</keyword>
<protein>
    <submittedName>
        <fullName evidence="18">Heavy metal translocating P-type ATPase</fullName>
    </submittedName>
</protein>
<dbReference type="NCBIfam" id="TIGR01494">
    <property type="entry name" value="ATPase_P-type"/>
    <property type="match status" value="1"/>
</dbReference>
<dbReference type="SUPFAM" id="SSF81665">
    <property type="entry name" value="Calcium ATPase, transmembrane domain M"/>
    <property type="match status" value="1"/>
</dbReference>
<dbReference type="RefSeq" id="WP_289364674.1">
    <property type="nucleotide sequence ID" value="NZ_JAUCBP010000007.1"/>
</dbReference>
<evidence type="ECO:0000256" key="16">
    <source>
        <dbReference type="RuleBase" id="RU362081"/>
    </source>
</evidence>
<sequence>MSESTSKVQQHIILPIEGMNCASCVGRIESALAKVPNVSRAVVNLATSQANVSFDKRPDQQALVDAVEKAGYSVMPSNTVLAIEGMTCSSCVARVERLLANVSGVSKAVVNFSNHRATVTGFATIEDLVNEVEKAGYSARHIEYEPPGHEAVALIEDQEHVKLKRDLTFAAVLTLPVFVLEMGVHLVPSLHHHIATTIGTQMNWYIQFILVSVVLAVPGRRFFKQGVPALLRGVPDMNSLVVVGTSSAWIYSVVATFLPAILPAGSRSVYFEAAAVIITLILLGRVFEVRAKGKTSQAIQRLMGLQVKTASVIRDEQRIHIPISEVQVDDIVEIHPGESIPVDAEVINGCGYVDESMVTGESVPVEKHVGSLVVGGTINQTGALTVRVAAIGTNTVLARIIRLVEGAQGAKLPIQSLVDKVTMWFVPAVIGLSVVTFFAWLIWGPPGSISLAVVNAVAVLIIACPCAMGLATPTSIMVGTGKGAELGVLFRKGEALQQLKDTKLIAMDKTGTLTKGRPVVTDFYVHDNFITDQTLALVAAVEAKSEHPIAQAIVEKAKSHELDLPAVSAFESLTGFGVKATAADVRIEIGADRLMAQLGIDISCFADAANRLGNEGKSPLYAAFNGKLAAIIAVADPIKEGAAEAVRNLHQQGIQVVMLTGDNQRTAEAVARQVGIDHVVAEVIPEGKLNTLKTLREKFGSVVFVGDGINDAPALAEADVGIAIGSGTDIAIESADVVLISDKLDGIANALALSVATIRNIKQNLFWAFSYNTILIPVAAGILFPAYGVLLSPGLAAGAMALSSLFVIGNALRLNKFKPNQQVDF</sequence>
<feature type="transmembrane region" description="Helical" evidence="16">
    <location>
        <begin position="202"/>
        <end position="219"/>
    </location>
</feature>
<keyword evidence="5 16" id="KW-0479">Metal-binding</keyword>
<feature type="transmembrane region" description="Helical" evidence="16">
    <location>
        <begin position="167"/>
        <end position="190"/>
    </location>
</feature>
<keyword evidence="12 16" id="KW-1133">Transmembrane helix</keyword>
<feature type="transmembrane region" description="Helical" evidence="16">
    <location>
        <begin position="421"/>
        <end position="443"/>
    </location>
</feature>
<dbReference type="PROSITE" id="PS50846">
    <property type="entry name" value="HMA_2"/>
    <property type="match status" value="2"/>
</dbReference>
<evidence type="ECO:0000256" key="14">
    <source>
        <dbReference type="ARBA" id="ARBA00023065"/>
    </source>
</evidence>
<dbReference type="InterPro" id="IPR017969">
    <property type="entry name" value="Heavy-metal-associated_CS"/>
</dbReference>
<dbReference type="NCBIfam" id="TIGR00003">
    <property type="entry name" value="copper ion binding protein"/>
    <property type="match status" value="1"/>
</dbReference>
<dbReference type="CDD" id="cd02094">
    <property type="entry name" value="P-type_ATPase_Cu-like"/>
    <property type="match status" value="1"/>
</dbReference>
<dbReference type="SUPFAM" id="SSF55008">
    <property type="entry name" value="HMA, heavy metal-associated domain"/>
    <property type="match status" value="2"/>
</dbReference>
<proteinExistence type="inferred from homology"/>
<keyword evidence="3" id="KW-0813">Transport</keyword>
<dbReference type="Pfam" id="PF00122">
    <property type="entry name" value="E1-E2_ATPase"/>
    <property type="match status" value="1"/>
</dbReference>
<feature type="domain" description="HMA" evidence="17">
    <location>
        <begin position="10"/>
        <end position="75"/>
    </location>
</feature>
<dbReference type="PANTHER" id="PTHR43520">
    <property type="entry name" value="ATP7, ISOFORM B"/>
    <property type="match status" value="1"/>
</dbReference>
<keyword evidence="13" id="KW-0186">Copper</keyword>
<organism evidence="18 19">
    <name type="scientific">Alteromonas arenosi</name>
    <dbReference type="NCBI Taxonomy" id="3055817"/>
    <lineage>
        <taxon>Bacteria</taxon>
        <taxon>Pseudomonadati</taxon>
        <taxon>Pseudomonadota</taxon>
        <taxon>Gammaproteobacteria</taxon>
        <taxon>Alteromonadales</taxon>
        <taxon>Alteromonadaceae</taxon>
        <taxon>Alteromonas/Salinimonas group</taxon>
        <taxon>Alteromonas</taxon>
    </lineage>
</organism>
<evidence type="ECO:0000256" key="2">
    <source>
        <dbReference type="ARBA" id="ARBA00006024"/>
    </source>
</evidence>
<evidence type="ECO:0000313" key="18">
    <source>
        <dbReference type="EMBL" id="MDM7860370.1"/>
    </source>
</evidence>
<comment type="caution">
    <text evidence="18">The sequence shown here is derived from an EMBL/GenBank/DDBJ whole genome shotgun (WGS) entry which is preliminary data.</text>
</comment>
<dbReference type="SUPFAM" id="SSF81653">
    <property type="entry name" value="Calcium ATPase, transduction domain A"/>
    <property type="match status" value="1"/>
</dbReference>
<dbReference type="InterPro" id="IPR023298">
    <property type="entry name" value="ATPase_P-typ_TM_dom_sf"/>
</dbReference>
<dbReference type="NCBIfam" id="TIGR01511">
    <property type="entry name" value="ATPase-IB1_Cu"/>
    <property type="match status" value="1"/>
</dbReference>
<dbReference type="SFLD" id="SFLDS00003">
    <property type="entry name" value="Haloacid_Dehalogenase"/>
    <property type="match status" value="1"/>
</dbReference>
<dbReference type="NCBIfam" id="TIGR01525">
    <property type="entry name" value="ATPase-IB_hvy"/>
    <property type="match status" value="1"/>
</dbReference>
<keyword evidence="9 16" id="KW-0067">ATP-binding</keyword>
<evidence type="ECO:0000256" key="8">
    <source>
        <dbReference type="ARBA" id="ARBA00022796"/>
    </source>
</evidence>